<feature type="coiled-coil region" evidence="1">
    <location>
        <begin position="47"/>
        <end position="81"/>
    </location>
</feature>
<feature type="compositionally biased region" description="Polar residues" evidence="2">
    <location>
        <begin position="146"/>
        <end position="157"/>
    </location>
</feature>
<keyword evidence="4" id="KW-1185">Reference proteome</keyword>
<protein>
    <submittedName>
        <fullName evidence="3">Septum formation initiator family protein</fullName>
    </submittedName>
</protein>
<sequence>MKKIKKRKKQKNSKQFNRQFKKKFFTKKSAIIIICTVVILGVFGIGYQKVEKKAAKYQKTIDELKTDVKNIEQTNKTFEKENKGIDTDEFKERIARERLGMIKEGEISLQEAKEGEEASTGISSEDTSEESSKESSGENSKEETQTTESAGSETDTP</sequence>
<comment type="caution">
    <text evidence="3">The sequence shown here is derived from an EMBL/GenBank/DDBJ whole genome shotgun (WGS) entry which is preliminary data.</text>
</comment>
<dbReference type="Pfam" id="PF04977">
    <property type="entry name" value="DivIC"/>
    <property type="match status" value="1"/>
</dbReference>
<evidence type="ECO:0000313" key="3">
    <source>
        <dbReference type="EMBL" id="MBP0057600.1"/>
    </source>
</evidence>
<dbReference type="InterPro" id="IPR007060">
    <property type="entry name" value="FtsL/DivIC"/>
</dbReference>
<proteinExistence type="predicted"/>
<accession>A0ABS3ZJV5</accession>
<dbReference type="RefSeq" id="WP_209293655.1">
    <property type="nucleotide sequence ID" value="NZ_JAFIQO010000125.1"/>
</dbReference>
<evidence type="ECO:0000256" key="2">
    <source>
        <dbReference type="SAM" id="MobiDB-lite"/>
    </source>
</evidence>
<keyword evidence="1" id="KW-0175">Coiled coil</keyword>
<dbReference type="EMBL" id="JAFIQO010000125">
    <property type="protein sequence ID" value="MBP0057600.1"/>
    <property type="molecule type" value="Genomic_DNA"/>
</dbReference>
<name>A0ABS3ZJV5_9FIRM</name>
<feature type="region of interest" description="Disordered" evidence="2">
    <location>
        <begin position="101"/>
        <end position="157"/>
    </location>
</feature>
<dbReference type="Proteomes" id="UP001315001">
    <property type="component" value="Unassembled WGS sequence"/>
</dbReference>
<evidence type="ECO:0000313" key="4">
    <source>
        <dbReference type="Proteomes" id="UP001315001"/>
    </source>
</evidence>
<evidence type="ECO:0000256" key="1">
    <source>
        <dbReference type="SAM" id="Coils"/>
    </source>
</evidence>
<feature type="compositionally biased region" description="Basic and acidic residues" evidence="2">
    <location>
        <begin position="101"/>
        <end position="116"/>
    </location>
</feature>
<reference evidence="3 4" key="1">
    <citation type="submission" date="2021-02" db="EMBL/GenBank/DDBJ databases">
        <title>Lactate utilizing bacteria of the human gut.</title>
        <authorList>
            <person name="Sheridan P.O."/>
        </authorList>
    </citation>
    <scope>NUCLEOTIDE SEQUENCE [LARGE SCALE GENOMIC DNA]</scope>
    <source>
        <strain evidence="3 4">HTF-83D</strain>
    </source>
</reference>
<gene>
    <name evidence="3" type="ORF">JYQ75_09385</name>
</gene>
<feature type="compositionally biased region" description="Basic and acidic residues" evidence="2">
    <location>
        <begin position="130"/>
        <end position="144"/>
    </location>
</feature>
<organism evidence="3 4">
    <name type="scientific">Anaerobutyricum soehngenii</name>
    <dbReference type="NCBI Taxonomy" id="105843"/>
    <lineage>
        <taxon>Bacteria</taxon>
        <taxon>Bacillati</taxon>
        <taxon>Bacillota</taxon>
        <taxon>Clostridia</taxon>
        <taxon>Lachnospirales</taxon>
        <taxon>Lachnospiraceae</taxon>
        <taxon>Anaerobutyricum</taxon>
    </lineage>
</organism>